<dbReference type="InterPro" id="IPR014721">
    <property type="entry name" value="Ribsml_uS5_D2-typ_fold_subgr"/>
</dbReference>
<dbReference type="Gene3D" id="3.30.230.10">
    <property type="match status" value="1"/>
</dbReference>
<organism evidence="1 2">
    <name type="scientific">Neotoma lepida</name>
    <name type="common">Desert woodrat</name>
    <dbReference type="NCBI Taxonomy" id="56216"/>
    <lineage>
        <taxon>Eukaryota</taxon>
        <taxon>Metazoa</taxon>
        <taxon>Chordata</taxon>
        <taxon>Craniata</taxon>
        <taxon>Vertebrata</taxon>
        <taxon>Euteleostomi</taxon>
        <taxon>Mammalia</taxon>
        <taxon>Eutheria</taxon>
        <taxon>Euarchontoglires</taxon>
        <taxon>Glires</taxon>
        <taxon>Rodentia</taxon>
        <taxon>Myomorpha</taxon>
        <taxon>Muroidea</taxon>
        <taxon>Cricetidae</taxon>
        <taxon>Neotominae</taxon>
        <taxon>Neotoma</taxon>
    </lineage>
</organism>
<name>A0A1A6HGS0_NEOLE</name>
<evidence type="ECO:0000313" key="1">
    <source>
        <dbReference type="EMBL" id="OBS77456.1"/>
    </source>
</evidence>
<accession>A0A1A6HGS0</accession>
<keyword evidence="2" id="KW-1185">Reference proteome</keyword>
<evidence type="ECO:0000313" key="2">
    <source>
        <dbReference type="Proteomes" id="UP000092124"/>
    </source>
</evidence>
<dbReference type="Proteomes" id="UP000092124">
    <property type="component" value="Unassembled WGS sequence"/>
</dbReference>
<feature type="non-terminal residue" evidence="1">
    <location>
        <position position="99"/>
    </location>
</feature>
<feature type="non-terminal residue" evidence="1">
    <location>
        <position position="1"/>
    </location>
</feature>
<dbReference type="EMBL" id="LZPO01029788">
    <property type="protein sequence ID" value="OBS77456.1"/>
    <property type="molecule type" value="Genomic_DNA"/>
</dbReference>
<gene>
    <name evidence="1" type="ORF">A6R68_16055</name>
</gene>
<protein>
    <submittedName>
        <fullName evidence="1">Uncharacterized protein</fullName>
    </submittedName>
</protein>
<sequence length="99" mass="10836">TRLKASVTTGEHNGYFNHGAQSLWFYAGALACTLRALATPWTLCLEAIIDGHCYTTASGCSVPITNVAKTTFDSISDINSHMTPDLWKEIVFKCSYQTT</sequence>
<reference evidence="1 2" key="1">
    <citation type="submission" date="2016-06" db="EMBL/GenBank/DDBJ databases">
        <title>The Draft Genome Sequence and Annotation of the Desert Woodrat Neotoma lepida.</title>
        <authorList>
            <person name="Campbell M."/>
            <person name="Oakeson K.F."/>
            <person name="Yandell M."/>
            <person name="Halpert J.R."/>
            <person name="Dearing D."/>
        </authorList>
    </citation>
    <scope>NUCLEOTIDE SEQUENCE [LARGE SCALE GENOMIC DNA]</scope>
    <source>
        <strain evidence="1">417</strain>
        <tissue evidence="1">Liver</tissue>
    </source>
</reference>
<comment type="caution">
    <text evidence="1">The sequence shown here is derived from an EMBL/GenBank/DDBJ whole genome shotgun (WGS) entry which is preliminary data.</text>
</comment>
<dbReference type="STRING" id="56216.A0A1A6HGS0"/>
<dbReference type="AlphaFoldDB" id="A0A1A6HGS0"/>
<proteinExistence type="predicted"/>